<feature type="compositionally biased region" description="Basic residues" evidence="1">
    <location>
        <begin position="83"/>
        <end position="100"/>
    </location>
</feature>
<reference evidence="2" key="3">
    <citation type="submission" date="2022-06" db="UniProtKB">
        <authorList>
            <consortium name="EnsemblPlants"/>
        </authorList>
    </citation>
    <scope>IDENTIFICATION</scope>
</reference>
<evidence type="ECO:0000256" key="1">
    <source>
        <dbReference type="SAM" id="MobiDB-lite"/>
    </source>
</evidence>
<sequence length="167" mass="18830">YLVDRVHEYSLAHPAPNLVTPKPHPSLLPPEQPPRRRKGRRTFQKVRGKDGRVRRLLGAGVQGRPRGAALGPAAAHLHLDRRLRPRRRRLRPPPRLRPRLQHQVPSPQLARHDNDARSEALEENSRQEAATSLSFITFTAWATVGRAPFYLAVGHGRGSSASVWFRG</sequence>
<reference evidence="2" key="2">
    <citation type="submission" date="2018-03" db="EMBL/GenBank/DDBJ databases">
        <title>The Triticum urartu genome reveals the dynamic nature of wheat genome evolution.</title>
        <authorList>
            <person name="Ling H."/>
            <person name="Ma B."/>
            <person name="Shi X."/>
            <person name="Liu H."/>
            <person name="Dong L."/>
            <person name="Sun H."/>
            <person name="Cao Y."/>
            <person name="Gao Q."/>
            <person name="Zheng S."/>
            <person name="Li Y."/>
            <person name="Yu Y."/>
            <person name="Du H."/>
            <person name="Qi M."/>
            <person name="Li Y."/>
            <person name="Yu H."/>
            <person name="Cui Y."/>
            <person name="Wang N."/>
            <person name="Chen C."/>
            <person name="Wu H."/>
            <person name="Zhao Y."/>
            <person name="Zhang J."/>
            <person name="Li Y."/>
            <person name="Zhou W."/>
            <person name="Zhang B."/>
            <person name="Hu W."/>
            <person name="Eijk M."/>
            <person name="Tang J."/>
            <person name="Witsenboer H."/>
            <person name="Zhao S."/>
            <person name="Li Z."/>
            <person name="Zhang A."/>
            <person name="Wang D."/>
            <person name="Liang C."/>
        </authorList>
    </citation>
    <scope>NUCLEOTIDE SEQUENCE [LARGE SCALE GENOMIC DNA]</scope>
    <source>
        <strain evidence="2">cv. G1812</strain>
    </source>
</reference>
<evidence type="ECO:0000313" key="3">
    <source>
        <dbReference type="Proteomes" id="UP000015106"/>
    </source>
</evidence>
<feature type="region of interest" description="Disordered" evidence="1">
    <location>
        <begin position="62"/>
        <end position="126"/>
    </location>
</feature>
<feature type="region of interest" description="Disordered" evidence="1">
    <location>
        <begin position="14"/>
        <end position="49"/>
    </location>
</feature>
<feature type="compositionally biased region" description="Pro residues" evidence="1">
    <location>
        <begin position="22"/>
        <end position="32"/>
    </location>
</feature>
<accession>A0A8R7QD44</accession>
<dbReference type="Proteomes" id="UP000015106">
    <property type="component" value="Chromosome 5"/>
</dbReference>
<name>A0A8R7QD44_TRIUA</name>
<proteinExistence type="predicted"/>
<keyword evidence="3" id="KW-1185">Reference proteome</keyword>
<feature type="compositionally biased region" description="Basic residues" evidence="1">
    <location>
        <begin position="35"/>
        <end position="46"/>
    </location>
</feature>
<reference evidence="3" key="1">
    <citation type="journal article" date="2013" name="Nature">
        <title>Draft genome of the wheat A-genome progenitor Triticum urartu.</title>
        <authorList>
            <person name="Ling H.Q."/>
            <person name="Zhao S."/>
            <person name="Liu D."/>
            <person name="Wang J."/>
            <person name="Sun H."/>
            <person name="Zhang C."/>
            <person name="Fan H."/>
            <person name="Li D."/>
            <person name="Dong L."/>
            <person name="Tao Y."/>
            <person name="Gao C."/>
            <person name="Wu H."/>
            <person name="Li Y."/>
            <person name="Cui Y."/>
            <person name="Guo X."/>
            <person name="Zheng S."/>
            <person name="Wang B."/>
            <person name="Yu K."/>
            <person name="Liang Q."/>
            <person name="Yang W."/>
            <person name="Lou X."/>
            <person name="Chen J."/>
            <person name="Feng M."/>
            <person name="Jian J."/>
            <person name="Zhang X."/>
            <person name="Luo G."/>
            <person name="Jiang Y."/>
            <person name="Liu J."/>
            <person name="Wang Z."/>
            <person name="Sha Y."/>
            <person name="Zhang B."/>
            <person name="Wu H."/>
            <person name="Tang D."/>
            <person name="Shen Q."/>
            <person name="Xue P."/>
            <person name="Zou S."/>
            <person name="Wang X."/>
            <person name="Liu X."/>
            <person name="Wang F."/>
            <person name="Yang Y."/>
            <person name="An X."/>
            <person name="Dong Z."/>
            <person name="Zhang K."/>
            <person name="Zhang X."/>
            <person name="Luo M.C."/>
            <person name="Dvorak J."/>
            <person name="Tong Y."/>
            <person name="Wang J."/>
            <person name="Yang H."/>
            <person name="Li Z."/>
            <person name="Wang D."/>
            <person name="Zhang A."/>
            <person name="Wang J."/>
        </authorList>
    </citation>
    <scope>NUCLEOTIDE SEQUENCE</scope>
    <source>
        <strain evidence="3">cv. G1812</strain>
    </source>
</reference>
<protein>
    <submittedName>
        <fullName evidence="2">Uncharacterized protein</fullName>
    </submittedName>
</protein>
<evidence type="ECO:0000313" key="2">
    <source>
        <dbReference type="EnsemblPlants" id="TuG1812G0500002735.01.T01"/>
    </source>
</evidence>
<gene>
    <name evidence="2" type="primary">LOC125509593</name>
</gene>
<organism evidence="2 3">
    <name type="scientific">Triticum urartu</name>
    <name type="common">Red wild einkorn</name>
    <name type="synonym">Crithodium urartu</name>
    <dbReference type="NCBI Taxonomy" id="4572"/>
    <lineage>
        <taxon>Eukaryota</taxon>
        <taxon>Viridiplantae</taxon>
        <taxon>Streptophyta</taxon>
        <taxon>Embryophyta</taxon>
        <taxon>Tracheophyta</taxon>
        <taxon>Spermatophyta</taxon>
        <taxon>Magnoliopsida</taxon>
        <taxon>Liliopsida</taxon>
        <taxon>Poales</taxon>
        <taxon>Poaceae</taxon>
        <taxon>BOP clade</taxon>
        <taxon>Pooideae</taxon>
        <taxon>Triticodae</taxon>
        <taxon>Triticeae</taxon>
        <taxon>Triticinae</taxon>
        <taxon>Triticum</taxon>
    </lineage>
</organism>
<dbReference type="EnsemblPlants" id="TuG1812G0500002735.01.T01">
    <property type="protein sequence ID" value="TuG1812G0500002735.01.T01"/>
    <property type="gene ID" value="TuG1812G0500002735.01"/>
</dbReference>
<feature type="compositionally biased region" description="Low complexity" evidence="1">
    <location>
        <begin position="63"/>
        <end position="76"/>
    </location>
</feature>
<dbReference type="AlphaFoldDB" id="A0A8R7QD44"/>
<feature type="compositionally biased region" description="Basic and acidic residues" evidence="1">
    <location>
        <begin position="110"/>
        <end position="126"/>
    </location>
</feature>
<dbReference type="Gramene" id="TuG1812G0500002735.01.T01">
    <property type="protein sequence ID" value="TuG1812G0500002735.01.T01"/>
    <property type="gene ID" value="TuG1812G0500002735.01"/>
</dbReference>